<proteinExistence type="predicted"/>
<evidence type="ECO:0000313" key="3">
    <source>
        <dbReference type="Proteomes" id="UP001321047"/>
    </source>
</evidence>
<dbReference type="SUPFAM" id="SSF88713">
    <property type="entry name" value="Glycoside hydrolase/deacetylase"/>
    <property type="match status" value="1"/>
</dbReference>
<comment type="caution">
    <text evidence="2">The sequence shown here is derived from an EMBL/GenBank/DDBJ whole genome shotgun (WGS) entry which is preliminary data.</text>
</comment>
<dbReference type="Gene3D" id="3.20.20.370">
    <property type="entry name" value="Glycoside hydrolase/deacetylase"/>
    <property type="match status" value="1"/>
</dbReference>
<dbReference type="AlphaFoldDB" id="A0AAP2ZEA9"/>
<protein>
    <submittedName>
        <fullName evidence="2">Polysaccharide deacetylase family protein</fullName>
    </submittedName>
</protein>
<dbReference type="RefSeq" id="WP_342810686.1">
    <property type="nucleotide sequence ID" value="NZ_JAOPJZ010000041.1"/>
</dbReference>
<dbReference type="GO" id="GO:0005975">
    <property type="term" value="P:carbohydrate metabolic process"/>
    <property type="evidence" value="ECO:0007669"/>
    <property type="project" value="InterPro"/>
</dbReference>
<gene>
    <name evidence="2" type="ORF">OB919_20820</name>
</gene>
<dbReference type="GO" id="GO:0016810">
    <property type="term" value="F:hydrolase activity, acting on carbon-nitrogen (but not peptide) bonds"/>
    <property type="evidence" value="ECO:0007669"/>
    <property type="project" value="InterPro"/>
</dbReference>
<evidence type="ECO:0000313" key="2">
    <source>
        <dbReference type="EMBL" id="MCU4754384.1"/>
    </source>
</evidence>
<dbReference type="InterPro" id="IPR011330">
    <property type="entry name" value="Glyco_hydro/deAcase_b/a-brl"/>
</dbReference>
<dbReference type="Proteomes" id="UP001321047">
    <property type="component" value="Unassembled WGS sequence"/>
</dbReference>
<dbReference type="Pfam" id="PF01522">
    <property type="entry name" value="Polysacc_deac_1"/>
    <property type="match status" value="1"/>
</dbReference>
<keyword evidence="3" id="KW-1185">Reference proteome</keyword>
<name>A0AAP2ZEA9_9EURY</name>
<organism evidence="2 3">
    <name type="scientific">Natronosalvus hydrolyticus</name>
    <dbReference type="NCBI Taxonomy" id="2979988"/>
    <lineage>
        <taxon>Archaea</taxon>
        <taxon>Methanobacteriati</taxon>
        <taxon>Methanobacteriota</taxon>
        <taxon>Stenosarchaea group</taxon>
        <taxon>Halobacteria</taxon>
        <taxon>Halobacteriales</taxon>
        <taxon>Natrialbaceae</taxon>
        <taxon>Natronosalvus</taxon>
    </lineage>
</organism>
<feature type="domain" description="NodB homology" evidence="1">
    <location>
        <begin position="36"/>
        <end position="156"/>
    </location>
</feature>
<sequence length="312" mass="35144">MSTVGSVVLSIDAELGWGFHDLESPPTDRVENARRGWNTLLDLLERYSVPATWAVVGHLMLADCDGEHADHPAPPGWFDRERTTWADRPDLRFGPELIEAVLESPVEHELASHSYSHVLFGDSRTTRTLADAELERAVGLASQWGLELTSFVYPRNDVGHREALADHGFRTYRGKNPHLEGMYRILESAIVDRSLLVRPSIDEYGLVDIPASLFLFGFEGRYRRLLESVWGDPMVRTACRGIDQAVDGDDDQVCHLWLHPNNLTGPRDDERMAAILAYLEQQRQETDLRVETMAEIGERCIGTRPSLKSTVS</sequence>
<dbReference type="InterPro" id="IPR002509">
    <property type="entry name" value="NODB_dom"/>
</dbReference>
<evidence type="ECO:0000259" key="1">
    <source>
        <dbReference type="Pfam" id="PF01522"/>
    </source>
</evidence>
<accession>A0AAP2ZEA9</accession>
<reference evidence="2 3" key="1">
    <citation type="submission" date="2022-09" db="EMBL/GenBank/DDBJ databases">
        <title>Enrichment on poylsaccharides allowed isolation of novel metabolic and taxonomic groups of Haloarchaea.</title>
        <authorList>
            <person name="Sorokin D.Y."/>
            <person name="Elcheninov A.G."/>
            <person name="Khizhniak T.V."/>
            <person name="Kolganova T.V."/>
            <person name="Kublanov I.V."/>
        </authorList>
    </citation>
    <scope>NUCLEOTIDE SEQUENCE [LARGE SCALE GENOMIC DNA]</scope>
    <source>
        <strain evidence="2 3">AArc-curdl1</strain>
    </source>
</reference>
<dbReference type="EMBL" id="JAOPJZ010000041">
    <property type="protein sequence ID" value="MCU4754384.1"/>
    <property type="molecule type" value="Genomic_DNA"/>
</dbReference>